<evidence type="ECO:0000256" key="4">
    <source>
        <dbReference type="SAM" id="MobiDB-lite"/>
    </source>
</evidence>
<keyword evidence="9" id="KW-1185">Reference proteome</keyword>
<dbReference type="CDD" id="cd07989">
    <property type="entry name" value="LPLAT_AGPAT-like"/>
    <property type="match status" value="1"/>
</dbReference>
<dbReference type="EMBL" id="UGSJ01000001">
    <property type="protein sequence ID" value="SUA91733.1"/>
    <property type="molecule type" value="Genomic_DNA"/>
</dbReference>
<dbReference type="PANTHER" id="PTHR10434:SF40">
    <property type="entry name" value="1-ACYL-SN-GLYCEROL-3-PHOSPHATE ACYLTRANSFERASE"/>
    <property type="match status" value="1"/>
</dbReference>
<keyword evidence="5" id="KW-0472">Membrane</keyword>
<dbReference type="KEGG" id="ppul:RO07_05125"/>
<evidence type="ECO:0000313" key="7">
    <source>
        <dbReference type="EMBL" id="AJC20003.1"/>
    </source>
</evidence>
<reference evidence="9" key="1">
    <citation type="submission" date="2014-12" db="EMBL/GenBank/DDBJ databases">
        <title>Complete Genome Sequencing of Pandoraea pulmonicola DSM 16583.</title>
        <authorList>
            <person name="Chan K.-G."/>
        </authorList>
    </citation>
    <scope>NUCLEOTIDE SEQUENCE [LARGE SCALE GENOMIC DNA]</scope>
    <source>
        <strain evidence="9">DSM 16583</strain>
    </source>
</reference>
<dbReference type="RefSeq" id="WP_039405786.1">
    <property type="nucleotide sequence ID" value="NZ_CP010310.2"/>
</dbReference>
<feature type="domain" description="Phospholipid/glycerol acyltransferase" evidence="6">
    <location>
        <begin position="72"/>
        <end position="187"/>
    </location>
</feature>
<comment type="pathway">
    <text evidence="1">Lipid metabolism.</text>
</comment>
<dbReference type="SUPFAM" id="SSF69593">
    <property type="entry name" value="Glycerol-3-phosphate (1)-acyltransferase"/>
    <property type="match status" value="1"/>
</dbReference>
<dbReference type="PANTHER" id="PTHR10434">
    <property type="entry name" value="1-ACYL-SN-GLYCEROL-3-PHOSPHATE ACYLTRANSFERASE"/>
    <property type="match status" value="1"/>
</dbReference>
<evidence type="ECO:0000259" key="6">
    <source>
        <dbReference type="SMART" id="SM00563"/>
    </source>
</evidence>
<reference evidence="7" key="2">
    <citation type="submission" date="2016-11" db="EMBL/GenBank/DDBJ databases">
        <title>Complete Genome Sequencing of Pandoraea pulmonicola DSM 16583.</title>
        <authorList>
            <person name="Chan K.-G."/>
        </authorList>
    </citation>
    <scope>NUCLEOTIDE SEQUENCE</scope>
    <source>
        <strain evidence="7">DSM 16583</strain>
    </source>
</reference>
<dbReference type="EMBL" id="CP010310">
    <property type="protein sequence ID" value="AJC20003.1"/>
    <property type="molecule type" value="Genomic_DNA"/>
</dbReference>
<feature type="transmembrane region" description="Helical" evidence="5">
    <location>
        <begin position="7"/>
        <end position="31"/>
    </location>
</feature>
<evidence type="ECO:0000256" key="2">
    <source>
        <dbReference type="ARBA" id="ARBA00022679"/>
    </source>
</evidence>
<keyword evidence="3 8" id="KW-0012">Acyltransferase</keyword>
<dbReference type="GO" id="GO:0003841">
    <property type="term" value="F:1-acylglycerol-3-phosphate O-acyltransferase activity"/>
    <property type="evidence" value="ECO:0007669"/>
    <property type="project" value="UniProtKB-EC"/>
</dbReference>
<dbReference type="EC" id="2.3.1.51" evidence="8"/>
<feature type="compositionally biased region" description="Low complexity" evidence="4">
    <location>
        <begin position="251"/>
        <end position="261"/>
    </location>
</feature>
<evidence type="ECO:0000256" key="3">
    <source>
        <dbReference type="ARBA" id="ARBA00023315"/>
    </source>
</evidence>
<protein>
    <submittedName>
        <fullName evidence="8">1-acyl-sn-glycerol-3-phosphate acyltransferase</fullName>
        <ecNumber evidence="8">2.3.1.51</ecNumber>
    </submittedName>
    <submittedName>
        <fullName evidence="7">Acyl-phosphate glycerol 3-phosphate acyltransferase</fullName>
    </submittedName>
</protein>
<name>A0AAJ5D1G3_PANPU</name>
<dbReference type="Proteomes" id="UP000254589">
    <property type="component" value="Unassembled WGS sequence"/>
</dbReference>
<proteinExistence type="predicted"/>
<evidence type="ECO:0000313" key="9">
    <source>
        <dbReference type="Proteomes" id="UP000035086"/>
    </source>
</evidence>
<organism evidence="8 10">
    <name type="scientific">Pandoraea pulmonicola</name>
    <dbReference type="NCBI Taxonomy" id="93221"/>
    <lineage>
        <taxon>Bacteria</taxon>
        <taxon>Pseudomonadati</taxon>
        <taxon>Pseudomonadota</taxon>
        <taxon>Betaproteobacteria</taxon>
        <taxon>Burkholderiales</taxon>
        <taxon>Burkholderiaceae</taxon>
        <taxon>Pandoraea</taxon>
    </lineage>
</organism>
<accession>A0AAJ5D1G3</accession>
<dbReference type="Pfam" id="PF01553">
    <property type="entry name" value="Acyltransferase"/>
    <property type="match status" value="1"/>
</dbReference>
<dbReference type="GO" id="GO:0006654">
    <property type="term" value="P:phosphatidic acid biosynthetic process"/>
    <property type="evidence" value="ECO:0007669"/>
    <property type="project" value="TreeGrafter"/>
</dbReference>
<feature type="region of interest" description="Disordered" evidence="4">
    <location>
        <begin position="238"/>
        <end position="261"/>
    </location>
</feature>
<evidence type="ECO:0000313" key="10">
    <source>
        <dbReference type="Proteomes" id="UP000254589"/>
    </source>
</evidence>
<keyword evidence="5" id="KW-1133">Transmembrane helix</keyword>
<evidence type="ECO:0000313" key="8">
    <source>
        <dbReference type="EMBL" id="SUA91733.1"/>
    </source>
</evidence>
<dbReference type="SMART" id="SM00563">
    <property type="entry name" value="PlsC"/>
    <property type="match status" value="1"/>
</dbReference>
<dbReference type="Proteomes" id="UP000035086">
    <property type="component" value="Chromosome"/>
</dbReference>
<keyword evidence="5" id="KW-0812">Transmembrane</keyword>
<evidence type="ECO:0000256" key="5">
    <source>
        <dbReference type="SAM" id="Phobius"/>
    </source>
</evidence>
<keyword evidence="2 8" id="KW-0808">Transferase</keyword>
<reference evidence="8 10" key="3">
    <citation type="submission" date="2018-06" db="EMBL/GenBank/DDBJ databases">
        <authorList>
            <consortium name="Pathogen Informatics"/>
            <person name="Doyle S."/>
        </authorList>
    </citation>
    <scope>NUCLEOTIDE SEQUENCE [LARGE SCALE GENOMIC DNA]</scope>
    <source>
        <strain evidence="8 10">NCTC13159</strain>
    </source>
</reference>
<sequence length="261" mass="29223">MLQLRSILFFIFQIVWTIPYAIACIVSFPFLTRVQRYWFAVGWCRVVLHVADALCGIRYRVIGRENLPDTPAILLSKHQSAWETIALPALMPRPLCYVFKRELLYVPFFGWALGLLSMIHINRSKGTDAFQSVVQQGRQRLAEGSWIIMFPEGTRTKTGSRNKYKSGGARLAATTGTPVVPVAHNAGRVWPRNSFTKYPGEVIVSIGPVIPTEGRTAEAVNADVAEWIEREMVRIDPAAYTSEPKARTSDATDAPDTTPRT</sequence>
<evidence type="ECO:0000256" key="1">
    <source>
        <dbReference type="ARBA" id="ARBA00005189"/>
    </source>
</evidence>
<gene>
    <name evidence="8" type="primary">plsC_1</name>
    <name evidence="8" type="ORF">NCTC13159_03245</name>
    <name evidence="7" type="ORF">RO07_05125</name>
</gene>
<dbReference type="AlphaFoldDB" id="A0AAJ5D1G3"/>
<dbReference type="InterPro" id="IPR002123">
    <property type="entry name" value="Plipid/glycerol_acylTrfase"/>
</dbReference>